<dbReference type="Gramene" id="HORVU.MOREX.r3.2HG0164400.1">
    <property type="protein sequence ID" value="HORVU.MOREX.r3.2HG0164400.1.CDS1"/>
    <property type="gene ID" value="HORVU.MOREX.r3.2HG0164400"/>
</dbReference>
<dbReference type="Pfam" id="PF24530">
    <property type="entry name" value="DUF7597"/>
    <property type="match status" value="1"/>
</dbReference>
<reference evidence="4" key="1">
    <citation type="journal article" date="2012" name="Nature">
        <title>A physical, genetic and functional sequence assembly of the barley genome.</title>
        <authorList>
            <consortium name="The International Barley Genome Sequencing Consortium"/>
            <person name="Mayer K.F."/>
            <person name="Waugh R."/>
            <person name="Brown J.W."/>
            <person name="Schulman A."/>
            <person name="Langridge P."/>
            <person name="Platzer M."/>
            <person name="Fincher G.B."/>
            <person name="Muehlbauer G.J."/>
            <person name="Sato K."/>
            <person name="Close T.J."/>
            <person name="Wise R.P."/>
            <person name="Stein N."/>
        </authorList>
    </citation>
    <scope>NUCLEOTIDE SEQUENCE [LARGE SCALE GENOMIC DNA]</scope>
    <source>
        <strain evidence="4">cv. Morex</strain>
    </source>
</reference>
<accession>A0A8I6WEC9</accession>
<dbReference type="PANTHER" id="PTHR33075:SF10">
    <property type="entry name" value="DUF4283 DOMAIN-CONTAINING PROTEIN"/>
    <property type="match status" value="1"/>
</dbReference>
<sequence>MRNNCLTGNCKRPTTSPVADISGTADTLGETATPAKQFCPVSSPSSPRTPSATPPVTPPPPPAMTNFELDPEFFLPPGHNIIDGGVDRLPRTFTTPAVPITRRHERFVIAMVHPAPPADEVIQVRQEVAALLLHQGFHVRSAQPWIEGVGLFELRDAAESYATVHMVPQPLANSVVRFIRHDHGLGFRGQEAFRQGCLMLLGVPLDYRNTEDLRAAVNTFGEFHHWVQDDPYLVRSIVFAAFPEDRLVPRSISFSEYSAWGGARVSWSAHVYILGTAAAEILPNDEDPMPLNGNPHPLPGQLVHHNLQFALPPYPALGWNAVPLAPGDPGPAAADADDGGWGQPPVDLEAGDWGQPPADGGGWEHVAAHAAPADAPAVDLVQDQESMVIDQPSPSSSDSVHELVDLDPQQGLMVEESVVPELPLHLPDAANIDVEIVDAAVLADAPDNAGLEAHVDGPIAGRANGAELEVEEPRLEEEETNPLAMVLYTAPPPNQSNITVEVPRVLFGPPLPPLMSWTRTFENLMDPAAALHIPRQFQMPLLQPILIPKRSWDVAFDADTPGPSLSDPASLSIQEVSPISPASSSEDLSFRSPAPFKKGSRKKATPVVDSSVRRCTRGSIKRDGFKPTLHELPAHIPKKRKPKAKPMPSTSQESEDVPPATPILVLQ</sequence>
<protein>
    <recommendedName>
        <fullName evidence="2">DUF7597 domain-containing protein</fullName>
    </recommendedName>
</protein>
<organism evidence="3 4">
    <name type="scientific">Hordeum vulgare subsp. vulgare</name>
    <name type="common">Domesticated barley</name>
    <dbReference type="NCBI Taxonomy" id="112509"/>
    <lineage>
        <taxon>Eukaryota</taxon>
        <taxon>Viridiplantae</taxon>
        <taxon>Streptophyta</taxon>
        <taxon>Embryophyta</taxon>
        <taxon>Tracheophyta</taxon>
        <taxon>Spermatophyta</taxon>
        <taxon>Magnoliopsida</taxon>
        <taxon>Liliopsida</taxon>
        <taxon>Poales</taxon>
        <taxon>Poaceae</taxon>
        <taxon>BOP clade</taxon>
        <taxon>Pooideae</taxon>
        <taxon>Triticodae</taxon>
        <taxon>Triticeae</taxon>
        <taxon>Hordeinae</taxon>
        <taxon>Hordeum</taxon>
    </lineage>
</organism>
<proteinExistence type="predicted"/>
<dbReference type="EnsemblPlants" id="HORVU.MOREX.r3.2HG0164400.1">
    <property type="protein sequence ID" value="HORVU.MOREX.r3.2HG0164400.1.CDS1"/>
    <property type="gene ID" value="HORVU.MOREX.r3.2HG0164400"/>
</dbReference>
<dbReference type="Proteomes" id="UP000011116">
    <property type="component" value="Chromosome 2H"/>
</dbReference>
<dbReference type="PANTHER" id="PTHR33075">
    <property type="entry name" value="OS02G0499800 PROTEIN"/>
    <property type="match status" value="1"/>
</dbReference>
<feature type="domain" description="DUF7597" evidence="2">
    <location>
        <begin position="70"/>
        <end position="190"/>
    </location>
</feature>
<dbReference type="AlphaFoldDB" id="A0A8I6WEC9"/>
<evidence type="ECO:0000256" key="1">
    <source>
        <dbReference type="SAM" id="MobiDB-lite"/>
    </source>
</evidence>
<name>A0A8I6WEC9_HORVV</name>
<keyword evidence="4" id="KW-1185">Reference proteome</keyword>
<dbReference type="InterPro" id="IPR056018">
    <property type="entry name" value="DUF7597"/>
</dbReference>
<feature type="compositionally biased region" description="Polar residues" evidence="1">
    <location>
        <begin position="567"/>
        <end position="587"/>
    </location>
</feature>
<feature type="compositionally biased region" description="Low complexity" evidence="1">
    <location>
        <begin position="40"/>
        <end position="51"/>
    </location>
</feature>
<reference evidence="3" key="2">
    <citation type="submission" date="2020-10" db="EMBL/GenBank/DDBJ databases">
        <authorList>
            <person name="Scholz U."/>
            <person name="Mascher M."/>
            <person name="Fiebig A."/>
        </authorList>
    </citation>
    <scope>NUCLEOTIDE SEQUENCE [LARGE SCALE GENOMIC DNA]</scope>
    <source>
        <strain evidence="3">cv. Morex</strain>
    </source>
</reference>
<feature type="compositionally biased region" description="Pro residues" evidence="1">
    <location>
        <begin position="52"/>
        <end position="61"/>
    </location>
</feature>
<evidence type="ECO:0000313" key="4">
    <source>
        <dbReference type="Proteomes" id="UP000011116"/>
    </source>
</evidence>
<reference evidence="3" key="3">
    <citation type="submission" date="2022-01" db="UniProtKB">
        <authorList>
            <consortium name="EnsemblPlants"/>
        </authorList>
    </citation>
    <scope>IDENTIFICATION</scope>
    <source>
        <strain evidence="3">subsp. vulgare</strain>
    </source>
</reference>
<feature type="compositionally biased region" description="Basic and acidic residues" evidence="1">
    <location>
        <begin position="620"/>
        <end position="633"/>
    </location>
</feature>
<feature type="region of interest" description="Disordered" evidence="1">
    <location>
        <begin position="1"/>
        <end position="61"/>
    </location>
</feature>
<evidence type="ECO:0000313" key="3">
    <source>
        <dbReference type="EnsemblPlants" id="HORVU.MOREX.r3.2HG0164400.1.CDS1"/>
    </source>
</evidence>
<evidence type="ECO:0000259" key="2">
    <source>
        <dbReference type="Pfam" id="PF24530"/>
    </source>
</evidence>
<dbReference type="Gramene" id="HORVU.MOREX.r2.2HG0135560.1">
    <property type="protein sequence ID" value="HORVU.MOREX.r2.2HG0135560.1.CDS.1"/>
    <property type="gene ID" value="HORVU.MOREX.r2.2HG0135560"/>
</dbReference>
<feature type="compositionally biased region" description="Polar residues" evidence="1">
    <location>
        <begin position="1"/>
        <end position="17"/>
    </location>
</feature>
<feature type="region of interest" description="Disordered" evidence="1">
    <location>
        <begin position="563"/>
        <end position="667"/>
    </location>
</feature>